<dbReference type="PANTHER" id="PTHR16275">
    <property type="entry name" value="COILED-COIL DOMAIN-CONTAINING PROTEIN 40"/>
    <property type="match status" value="1"/>
</dbReference>
<evidence type="ECO:0000313" key="2">
    <source>
        <dbReference type="EMBL" id="CAB3228553.1"/>
    </source>
</evidence>
<proteinExistence type="evidence at transcript level"/>
<dbReference type="GO" id="GO:0035082">
    <property type="term" value="P:axoneme assembly"/>
    <property type="evidence" value="ECO:0007669"/>
    <property type="project" value="InterPro"/>
</dbReference>
<accession>A0A6F9D958</accession>
<dbReference type="InterPro" id="IPR037386">
    <property type="entry name" value="CCDC40"/>
</dbReference>
<reference evidence="2" key="1">
    <citation type="submission" date="2020-04" db="EMBL/GenBank/DDBJ databases">
        <authorList>
            <person name="Neveu A P."/>
        </authorList>
    </citation>
    <scope>NUCLEOTIDE SEQUENCE</scope>
    <source>
        <tissue evidence="2">Whole embryo</tissue>
    </source>
</reference>
<evidence type="ECO:0000256" key="1">
    <source>
        <dbReference type="SAM" id="Coils"/>
    </source>
</evidence>
<organism evidence="2">
    <name type="scientific">Phallusia mammillata</name>
    <dbReference type="NCBI Taxonomy" id="59560"/>
    <lineage>
        <taxon>Eukaryota</taxon>
        <taxon>Metazoa</taxon>
        <taxon>Chordata</taxon>
        <taxon>Tunicata</taxon>
        <taxon>Ascidiacea</taxon>
        <taxon>Phlebobranchia</taxon>
        <taxon>Ascidiidae</taxon>
        <taxon>Phallusia</taxon>
    </lineage>
</organism>
<name>A0A6F9D958_9ASCI</name>
<keyword evidence="1" id="KW-0175">Coiled coil</keyword>
<dbReference type="AlphaFoldDB" id="A0A6F9D958"/>
<gene>
    <name evidence="2" type="primary">Ccdc40-001</name>
</gene>
<dbReference type="PANTHER" id="PTHR16275:SF8">
    <property type="entry name" value="COILED-COIL DOMAIN-CONTAINING PROTEIN 40"/>
    <property type="match status" value="1"/>
</dbReference>
<dbReference type="EMBL" id="LR783678">
    <property type="protein sequence ID" value="CAB3228553.1"/>
    <property type="molecule type" value="mRNA"/>
</dbReference>
<feature type="coiled-coil region" evidence="1">
    <location>
        <begin position="60"/>
        <end position="94"/>
    </location>
</feature>
<sequence>MHVRYTQLMKQQDIMMREMEQVVSRRETIVTRGEAQSKLDRKTPTKGAFQKTLINLDKKIKQTQKDASSCDDDIRQLRENQSEINRNLEEKQITVQQLQGTVDTLDGDCERWEEVKMRNLNELVSKQTKVKHLQSLKTAKYTPICQTEDALNTELQRQEDRMHHMINILDRISQDFPHAQQAVRRIATIHGPQDDFAS</sequence>
<protein>
    <submittedName>
        <fullName evidence="2">Coiled-coil domain-containing protein 40</fullName>
    </submittedName>
</protein>
<dbReference type="GO" id="GO:0005737">
    <property type="term" value="C:cytoplasm"/>
    <property type="evidence" value="ECO:0007669"/>
    <property type="project" value="TreeGrafter"/>
</dbReference>